<accession>A0A0G4GHP1</accession>
<feature type="region of interest" description="Disordered" evidence="1">
    <location>
        <begin position="368"/>
        <end position="399"/>
    </location>
</feature>
<feature type="compositionally biased region" description="Polar residues" evidence="1">
    <location>
        <begin position="87"/>
        <end position="98"/>
    </location>
</feature>
<keyword evidence="3" id="KW-1185">Reference proteome</keyword>
<evidence type="ECO:0000256" key="1">
    <source>
        <dbReference type="SAM" id="MobiDB-lite"/>
    </source>
</evidence>
<feature type="compositionally biased region" description="Basic and acidic residues" evidence="1">
    <location>
        <begin position="26"/>
        <end position="43"/>
    </location>
</feature>
<feature type="compositionally biased region" description="Polar residues" evidence="1">
    <location>
        <begin position="60"/>
        <end position="75"/>
    </location>
</feature>
<name>A0A0G4GHP1_VITBC</name>
<sequence length="584" mass="63647">MDRDISPRRRMHDAFEGADELLEELRARQTSERSHRTSEEKTVKRGLAGGADARALVHSTADTLDSANRTASSDLPTAPHAVARSANVPTGQRGTAQRDSGGKGSPIHPFQAKLQRESISPLRPRITSGADTRTNADQRAFTPFRASLERVREQRAPVVPHTVTGGGCGGGDVHPMPAFAPPQPTASFLSVQPPPLGAFHNPPPFTRTPPIPDNAFVRALIEAKSLVGQNGPAPVVAPMQAPPHPLPYPHAAVPLACHPPPAVVEYGPPLFVVPPERPRSPPLSPSAFQADGLPAALSTIREASSSSNVPSRPDLRAASIDRSASHSEMFLKPRVTLPERPACLDEADSDDEDCVLLGRPSYGRHTHLDRFSSPFGEGRNDRRGIPFPEPSSPPTSIDKDQHTVSARFSQIGPNAEPIERHERPSSTSTAAPVIRAGLCSLWDKDFELDFSHPFWQDMAGALAPIGSKLTQAAHWLSPSNWRQRHDEHANGAANRRGATGSEMAGGERRRSRSAGRTRMSESRRDDEIGGREREREDPFVYRHMDHVIRPADPLTPHDNPYMDVIIPEKETRQCPMGMAIGRWL</sequence>
<dbReference type="EMBL" id="CDMY01000666">
    <property type="protein sequence ID" value="CEM29149.1"/>
    <property type="molecule type" value="Genomic_DNA"/>
</dbReference>
<dbReference type="InParanoid" id="A0A0G4GHP1"/>
<dbReference type="Proteomes" id="UP000041254">
    <property type="component" value="Unassembled WGS sequence"/>
</dbReference>
<feature type="compositionally biased region" description="Low complexity" evidence="1">
    <location>
        <begin position="490"/>
        <end position="504"/>
    </location>
</feature>
<feature type="region of interest" description="Disordered" evidence="1">
    <location>
        <begin position="483"/>
        <end position="536"/>
    </location>
</feature>
<dbReference type="AlphaFoldDB" id="A0A0G4GHP1"/>
<protein>
    <submittedName>
        <fullName evidence="2">Uncharacterized protein</fullName>
    </submittedName>
</protein>
<feature type="compositionally biased region" description="Basic and acidic residues" evidence="1">
    <location>
        <begin position="518"/>
        <end position="536"/>
    </location>
</feature>
<evidence type="ECO:0000313" key="2">
    <source>
        <dbReference type="EMBL" id="CEM29149.1"/>
    </source>
</evidence>
<organism evidence="2 3">
    <name type="scientific">Vitrella brassicaformis (strain CCMP3155)</name>
    <dbReference type="NCBI Taxonomy" id="1169540"/>
    <lineage>
        <taxon>Eukaryota</taxon>
        <taxon>Sar</taxon>
        <taxon>Alveolata</taxon>
        <taxon>Colpodellida</taxon>
        <taxon>Vitrellaceae</taxon>
        <taxon>Vitrella</taxon>
    </lineage>
</organism>
<gene>
    <name evidence="2" type="ORF">Vbra_9991</name>
</gene>
<evidence type="ECO:0000313" key="3">
    <source>
        <dbReference type="Proteomes" id="UP000041254"/>
    </source>
</evidence>
<feature type="region of interest" description="Disordered" evidence="1">
    <location>
        <begin position="26"/>
        <end position="135"/>
    </location>
</feature>
<proteinExistence type="predicted"/>
<dbReference type="VEuPathDB" id="CryptoDB:Vbra_9991"/>
<reference evidence="2 3" key="1">
    <citation type="submission" date="2014-11" db="EMBL/GenBank/DDBJ databases">
        <authorList>
            <person name="Zhu J."/>
            <person name="Qi W."/>
            <person name="Song R."/>
        </authorList>
    </citation>
    <scope>NUCLEOTIDE SEQUENCE [LARGE SCALE GENOMIC DNA]</scope>
</reference>